<protein>
    <submittedName>
        <fullName evidence="2">Uncharacterized protein</fullName>
    </submittedName>
</protein>
<dbReference type="KEGG" id="stri:C7M71_000010"/>
<feature type="transmembrane region" description="Helical" evidence="1">
    <location>
        <begin position="49"/>
        <end position="71"/>
    </location>
</feature>
<dbReference type="Proteomes" id="UP000249340">
    <property type="component" value="Chromosome"/>
</dbReference>
<dbReference type="EMBL" id="CP031264">
    <property type="protein sequence ID" value="AXI76105.1"/>
    <property type="molecule type" value="Genomic_DNA"/>
</dbReference>
<accession>A0A345SQV0</accession>
<evidence type="ECO:0000313" key="3">
    <source>
        <dbReference type="Proteomes" id="UP000249340"/>
    </source>
</evidence>
<feature type="transmembrane region" description="Helical" evidence="1">
    <location>
        <begin position="20"/>
        <end position="42"/>
    </location>
</feature>
<reference evidence="3" key="1">
    <citation type="submission" date="2018-07" db="EMBL/GenBank/DDBJ databases">
        <title>Streptacidiphilus bronchialis DSM 106435 chromosome.</title>
        <authorList>
            <person name="Batra D."/>
            <person name="Gulvik C.A."/>
        </authorList>
    </citation>
    <scope>NUCLEOTIDE SEQUENCE [LARGE SCALE GENOMIC DNA]</scope>
    <source>
        <strain evidence="3">DSM 106435</strain>
    </source>
</reference>
<sequence>MPTESAPGAELEPVPPGPARLGAGETAVLITAITAVTVLTIMQRPIPGILIALTSVPCLLLVPGRVGRLFAALATSNRG</sequence>
<dbReference type="AlphaFoldDB" id="A0A345SQV0"/>
<evidence type="ECO:0000256" key="1">
    <source>
        <dbReference type="SAM" id="Phobius"/>
    </source>
</evidence>
<gene>
    <name evidence="2" type="ORF">C7M71_000010</name>
</gene>
<evidence type="ECO:0000313" key="2">
    <source>
        <dbReference type="EMBL" id="AXI76105.1"/>
    </source>
</evidence>
<keyword evidence="1" id="KW-0472">Membrane</keyword>
<keyword evidence="3" id="KW-1185">Reference proteome</keyword>
<dbReference type="RefSeq" id="WP_111489426.1">
    <property type="nucleotide sequence ID" value="NZ_CP031264.1"/>
</dbReference>
<keyword evidence="1" id="KW-1133">Transmembrane helix</keyword>
<proteinExistence type="predicted"/>
<keyword evidence="1" id="KW-0812">Transmembrane</keyword>
<organism evidence="2 3">
    <name type="scientific">Peterkaempfera bronchialis</name>
    <dbReference type="NCBI Taxonomy" id="2126346"/>
    <lineage>
        <taxon>Bacteria</taxon>
        <taxon>Bacillati</taxon>
        <taxon>Actinomycetota</taxon>
        <taxon>Actinomycetes</taxon>
        <taxon>Kitasatosporales</taxon>
        <taxon>Streptomycetaceae</taxon>
        <taxon>Peterkaempfera</taxon>
    </lineage>
</organism>
<name>A0A345SQV0_9ACTN</name>